<dbReference type="PANTHER" id="PTHR43048:SF3">
    <property type="entry name" value="METHYLMALONYL-COA EPIMERASE, MITOCHONDRIAL"/>
    <property type="match status" value="1"/>
</dbReference>
<name>A0ABY2IET5_9MICO</name>
<evidence type="ECO:0000313" key="3">
    <source>
        <dbReference type="EMBL" id="TFB87386.1"/>
    </source>
</evidence>
<dbReference type="InterPro" id="IPR051785">
    <property type="entry name" value="MMCE/EMCE_epimerase"/>
</dbReference>
<feature type="domain" description="VOC" evidence="2">
    <location>
        <begin position="7"/>
        <end position="146"/>
    </location>
</feature>
<proteinExistence type="predicted"/>
<dbReference type="PROSITE" id="PS51819">
    <property type="entry name" value="VOC"/>
    <property type="match status" value="1"/>
</dbReference>
<evidence type="ECO:0000259" key="2">
    <source>
        <dbReference type="PROSITE" id="PS51819"/>
    </source>
</evidence>
<evidence type="ECO:0000256" key="1">
    <source>
        <dbReference type="ARBA" id="ARBA00022723"/>
    </source>
</evidence>
<reference evidence="3 4" key="1">
    <citation type="submission" date="2019-03" db="EMBL/GenBank/DDBJ databases">
        <title>Genomics of glacier-inhabiting Cryobacterium strains.</title>
        <authorList>
            <person name="Liu Q."/>
            <person name="Xin Y.-H."/>
        </authorList>
    </citation>
    <scope>NUCLEOTIDE SEQUENCE [LARGE SCALE GENOMIC DNA]</scope>
    <source>
        <strain evidence="3 4">MDB2-B</strain>
    </source>
</reference>
<accession>A0ABY2IET5</accession>
<dbReference type="InterPro" id="IPR029068">
    <property type="entry name" value="Glyas_Bleomycin-R_OHBP_Dase"/>
</dbReference>
<gene>
    <name evidence="3" type="ORF">E3O44_09770</name>
</gene>
<dbReference type="PANTHER" id="PTHR43048">
    <property type="entry name" value="METHYLMALONYL-COA EPIMERASE"/>
    <property type="match status" value="1"/>
</dbReference>
<comment type="caution">
    <text evidence="3">The sequence shown here is derived from an EMBL/GenBank/DDBJ whole genome shotgun (WGS) entry which is preliminary data.</text>
</comment>
<dbReference type="Pfam" id="PF00903">
    <property type="entry name" value="Glyoxalase"/>
    <property type="match status" value="1"/>
</dbReference>
<keyword evidence="4" id="KW-1185">Reference proteome</keyword>
<dbReference type="EMBL" id="SOFG01000011">
    <property type="protein sequence ID" value="TFB87386.1"/>
    <property type="molecule type" value="Genomic_DNA"/>
</dbReference>
<protein>
    <recommendedName>
        <fullName evidence="2">VOC domain-containing protein</fullName>
    </recommendedName>
</protein>
<sequence>MAFQVLGVHHVGVTVRDMKRSFEWYSRMFGLAPGPVSEGSGEALSRSVQVEDAALAFSMIMIGNTRLEFLEYHHPEGRDFDRSNGDVGSAHVCLEVSDLDAAYRDLTEKGAVFNAPPVTLDSGALIGSKWAYLRDPDGIQLEIWESPA</sequence>
<dbReference type="RefSeq" id="WP_134534541.1">
    <property type="nucleotide sequence ID" value="NZ_SOFG01000011.1"/>
</dbReference>
<dbReference type="InterPro" id="IPR037523">
    <property type="entry name" value="VOC_core"/>
</dbReference>
<dbReference type="Gene3D" id="3.10.180.10">
    <property type="entry name" value="2,3-Dihydroxybiphenyl 1,2-Dioxygenase, domain 1"/>
    <property type="match status" value="1"/>
</dbReference>
<keyword evidence="1" id="KW-0479">Metal-binding</keyword>
<evidence type="ECO:0000313" key="4">
    <source>
        <dbReference type="Proteomes" id="UP000297608"/>
    </source>
</evidence>
<dbReference type="InterPro" id="IPR004360">
    <property type="entry name" value="Glyas_Fos-R_dOase_dom"/>
</dbReference>
<organism evidence="3 4">
    <name type="scientific">Cryobacterium algoricola</name>
    <dbReference type="NCBI Taxonomy" id="1259183"/>
    <lineage>
        <taxon>Bacteria</taxon>
        <taxon>Bacillati</taxon>
        <taxon>Actinomycetota</taxon>
        <taxon>Actinomycetes</taxon>
        <taxon>Micrococcales</taxon>
        <taxon>Microbacteriaceae</taxon>
        <taxon>Cryobacterium</taxon>
    </lineage>
</organism>
<dbReference type="Proteomes" id="UP000297608">
    <property type="component" value="Unassembled WGS sequence"/>
</dbReference>
<dbReference type="SUPFAM" id="SSF54593">
    <property type="entry name" value="Glyoxalase/Bleomycin resistance protein/Dihydroxybiphenyl dioxygenase"/>
    <property type="match status" value="1"/>
</dbReference>